<dbReference type="Gene3D" id="3.40.50.800">
    <property type="entry name" value="Anticodon-binding domain"/>
    <property type="match status" value="1"/>
</dbReference>
<dbReference type="PANTHER" id="PTHR11451">
    <property type="entry name" value="THREONINE-TRNA LIGASE"/>
    <property type="match status" value="1"/>
</dbReference>
<dbReference type="InterPro" id="IPR002320">
    <property type="entry name" value="Thr-tRNA-ligase_IIa"/>
</dbReference>
<dbReference type="SUPFAM" id="SSF52954">
    <property type="entry name" value="Class II aaRS ABD-related"/>
    <property type="match status" value="1"/>
</dbReference>
<dbReference type="SUPFAM" id="SSF55186">
    <property type="entry name" value="ThrRS/AlaRS common domain"/>
    <property type="match status" value="1"/>
</dbReference>
<reference evidence="17" key="1">
    <citation type="submission" date="2017-09" db="EMBL/GenBank/DDBJ databases">
        <title>Depth-based differentiation of microbial function through sediment-hosted aquifers and enrichment of novel symbionts in the deep terrestrial subsurface.</title>
        <authorList>
            <person name="Probst A.J."/>
            <person name="Ladd B."/>
            <person name="Jarett J.K."/>
            <person name="Geller-Mcgrath D.E."/>
            <person name="Sieber C.M.K."/>
            <person name="Emerson J.B."/>
            <person name="Anantharaman K."/>
            <person name="Thomas B.C."/>
            <person name="Malmstrom R."/>
            <person name="Stieglmeier M."/>
            <person name="Klingl A."/>
            <person name="Woyke T."/>
            <person name="Ryan C.M."/>
            <person name="Banfield J.F."/>
        </authorList>
    </citation>
    <scope>NUCLEOTIDE SEQUENCE [LARGE SCALE GENOMIC DNA]</scope>
</reference>
<comment type="subunit">
    <text evidence="14">Homodimer.</text>
</comment>
<dbReference type="HAMAP" id="MF_00184">
    <property type="entry name" value="Thr_tRNA_synth"/>
    <property type="match status" value="1"/>
</dbReference>
<feature type="binding site" evidence="14">
    <location>
        <position position="456"/>
    </location>
    <ligand>
        <name>Zn(2+)</name>
        <dbReference type="ChEBI" id="CHEBI:29105"/>
        <note>catalytic</note>
    </ligand>
</feature>
<evidence type="ECO:0000256" key="8">
    <source>
        <dbReference type="ARBA" id="ARBA00022833"/>
    </source>
</evidence>
<comment type="caution">
    <text evidence="14">Lacks conserved residue(s) required for the propagation of feature annotation.</text>
</comment>
<dbReference type="FunFam" id="3.30.980.10:FF:000005">
    <property type="entry name" value="Threonyl-tRNA synthetase, mitochondrial"/>
    <property type="match status" value="1"/>
</dbReference>
<dbReference type="InterPro" id="IPR036621">
    <property type="entry name" value="Anticodon-bd_dom_sf"/>
</dbReference>
<keyword evidence="11 14" id="KW-0648">Protein biosynthesis</keyword>
<dbReference type="NCBIfam" id="TIGR00418">
    <property type="entry name" value="thrS"/>
    <property type="match status" value="1"/>
</dbReference>
<dbReference type="Gene3D" id="3.30.980.10">
    <property type="entry name" value="Threonyl-trna Synthetase, Chain A, domain 2"/>
    <property type="match status" value="1"/>
</dbReference>
<dbReference type="GO" id="GO:0004829">
    <property type="term" value="F:threonine-tRNA ligase activity"/>
    <property type="evidence" value="ECO:0007669"/>
    <property type="project" value="UniProtKB-UniRule"/>
</dbReference>
<dbReference type="EMBL" id="PFSK01000042">
    <property type="protein sequence ID" value="PJC22165.1"/>
    <property type="molecule type" value="Genomic_DNA"/>
</dbReference>
<dbReference type="CDD" id="cd00860">
    <property type="entry name" value="ThrRS_anticodon"/>
    <property type="match status" value="1"/>
</dbReference>
<dbReference type="GO" id="GO:0005737">
    <property type="term" value="C:cytoplasm"/>
    <property type="evidence" value="ECO:0007669"/>
    <property type="project" value="UniProtKB-SubCell"/>
</dbReference>
<comment type="catalytic activity">
    <reaction evidence="13 14">
        <text>tRNA(Thr) + L-threonine + ATP = L-threonyl-tRNA(Thr) + AMP + diphosphate + H(+)</text>
        <dbReference type="Rhea" id="RHEA:24624"/>
        <dbReference type="Rhea" id="RHEA-COMP:9670"/>
        <dbReference type="Rhea" id="RHEA-COMP:9704"/>
        <dbReference type="ChEBI" id="CHEBI:15378"/>
        <dbReference type="ChEBI" id="CHEBI:30616"/>
        <dbReference type="ChEBI" id="CHEBI:33019"/>
        <dbReference type="ChEBI" id="CHEBI:57926"/>
        <dbReference type="ChEBI" id="CHEBI:78442"/>
        <dbReference type="ChEBI" id="CHEBI:78534"/>
        <dbReference type="ChEBI" id="CHEBI:456215"/>
        <dbReference type="EC" id="6.1.1.3"/>
    </reaction>
</comment>
<evidence type="ECO:0000256" key="7">
    <source>
        <dbReference type="ARBA" id="ARBA00022741"/>
    </source>
</evidence>
<feature type="domain" description="Aminoacyl-transfer RNA synthetases class-II family profile" evidence="15">
    <location>
        <begin position="183"/>
        <end position="479"/>
    </location>
</feature>
<evidence type="ECO:0000313" key="16">
    <source>
        <dbReference type="EMBL" id="PJC22165.1"/>
    </source>
</evidence>
<comment type="subcellular location">
    <subcellularLocation>
        <location evidence="1 14">Cytoplasm</location>
    </subcellularLocation>
</comment>
<proteinExistence type="inferred from homology"/>
<feature type="binding site" evidence="14">
    <location>
        <position position="276"/>
    </location>
    <ligand>
        <name>Zn(2+)</name>
        <dbReference type="ChEBI" id="CHEBI:29105"/>
        <note>catalytic</note>
    </ligand>
</feature>
<protein>
    <recommendedName>
        <fullName evidence="14">Threonine--tRNA ligase</fullName>
        <ecNumber evidence="14">6.1.1.3</ecNumber>
    </recommendedName>
    <alternativeName>
        <fullName evidence="14">Threonyl-tRNA synthetase</fullName>
        <shortName evidence="14">ThrRS</shortName>
    </alternativeName>
</protein>
<evidence type="ECO:0000256" key="13">
    <source>
        <dbReference type="ARBA" id="ARBA00049515"/>
    </source>
</evidence>
<dbReference type="PRINTS" id="PR01047">
    <property type="entry name" value="TRNASYNTHTHR"/>
</dbReference>
<keyword evidence="12 14" id="KW-0030">Aminoacyl-tRNA synthetase</keyword>
<feature type="binding site" evidence="14">
    <location>
        <position position="327"/>
    </location>
    <ligand>
        <name>Zn(2+)</name>
        <dbReference type="ChEBI" id="CHEBI:29105"/>
        <note>catalytic</note>
    </ligand>
</feature>
<dbReference type="InterPro" id="IPR006195">
    <property type="entry name" value="aa-tRNA-synth_II"/>
</dbReference>
<dbReference type="Gene3D" id="3.30.930.10">
    <property type="entry name" value="Bira Bifunctional Protein, Domain 2"/>
    <property type="match status" value="1"/>
</dbReference>
<evidence type="ECO:0000256" key="1">
    <source>
        <dbReference type="ARBA" id="ARBA00004496"/>
    </source>
</evidence>
<dbReference type="PROSITE" id="PS50862">
    <property type="entry name" value="AA_TRNA_LIGASE_II"/>
    <property type="match status" value="1"/>
</dbReference>
<evidence type="ECO:0000256" key="14">
    <source>
        <dbReference type="HAMAP-Rule" id="MF_00184"/>
    </source>
</evidence>
<dbReference type="GO" id="GO:0006435">
    <property type="term" value="P:threonyl-tRNA aminoacylation"/>
    <property type="evidence" value="ECO:0007669"/>
    <property type="project" value="UniProtKB-UniRule"/>
</dbReference>
<comment type="cofactor">
    <cofactor evidence="14">
        <name>Zn(2+)</name>
        <dbReference type="ChEBI" id="CHEBI:29105"/>
    </cofactor>
    <text evidence="14">Binds 1 zinc ion per subunit.</text>
</comment>
<evidence type="ECO:0000256" key="3">
    <source>
        <dbReference type="ARBA" id="ARBA00022490"/>
    </source>
</evidence>
<dbReference type="GO" id="GO:0046872">
    <property type="term" value="F:metal ion binding"/>
    <property type="evidence" value="ECO:0007669"/>
    <property type="project" value="UniProtKB-KW"/>
</dbReference>
<dbReference type="InterPro" id="IPR004154">
    <property type="entry name" value="Anticodon-bd"/>
</dbReference>
<dbReference type="AlphaFoldDB" id="A0A2M8EI56"/>
<organism evidence="16 17">
    <name type="scientific">candidate division WWE3 bacterium CG_4_9_14_0_2_um_filter_48_10</name>
    <dbReference type="NCBI Taxonomy" id="1975078"/>
    <lineage>
        <taxon>Bacteria</taxon>
        <taxon>Katanobacteria</taxon>
    </lineage>
</organism>
<name>A0A2M8EI56_UNCKA</name>
<dbReference type="CDD" id="cd00771">
    <property type="entry name" value="ThrRS_core"/>
    <property type="match status" value="1"/>
</dbReference>
<evidence type="ECO:0000313" key="17">
    <source>
        <dbReference type="Proteomes" id="UP000228781"/>
    </source>
</evidence>
<dbReference type="InterPro" id="IPR033728">
    <property type="entry name" value="ThrRS_core"/>
</dbReference>
<dbReference type="PANTHER" id="PTHR11451:SF44">
    <property type="entry name" value="THREONINE--TRNA LIGASE, CHLOROPLASTIC_MITOCHONDRIAL 2"/>
    <property type="match status" value="1"/>
</dbReference>
<dbReference type="FunFam" id="3.40.50.800:FF:000001">
    <property type="entry name" value="Threonine--tRNA ligase"/>
    <property type="match status" value="1"/>
</dbReference>
<dbReference type="SMART" id="SM00863">
    <property type="entry name" value="tRNA_SAD"/>
    <property type="match status" value="1"/>
</dbReference>
<gene>
    <name evidence="14" type="primary">thrS</name>
    <name evidence="16" type="ORF">CO059_02825</name>
</gene>
<keyword evidence="9 14" id="KW-0067">ATP-binding</keyword>
<dbReference type="FunFam" id="3.30.930.10:FF:000019">
    <property type="entry name" value="Threonine--tRNA ligase"/>
    <property type="match status" value="1"/>
</dbReference>
<keyword evidence="4 14" id="KW-0820">tRNA-binding</keyword>
<dbReference type="GO" id="GO:0000049">
    <property type="term" value="F:tRNA binding"/>
    <property type="evidence" value="ECO:0007669"/>
    <property type="project" value="UniProtKB-KW"/>
</dbReference>
<dbReference type="Pfam" id="PF03129">
    <property type="entry name" value="HGTP_anticodon"/>
    <property type="match status" value="1"/>
</dbReference>
<sequence length="583" mass="67145">MSNKQTATSKKLETIRHSAAHVLAMVVIKLYPGAKPTIGPTIKEGFYYDFSLPKPISEEDLPKIEEEIKKIIAAKLSFKRTFLTRAEARKYYRDNPFKLELISDIEGEKISFYQTGEFLDLCRGPHVSNTGKIGAFKLTHLAGAYWRGSEKNPMLTRIYGTVFPTKEKLVQYLKKVEEAGKRDHRTLGAKLDLFSINEEVGPGLILWHPKGALIRTILEDYWREKHKAGGYQFVFTPHIGRSVLWERSGHLKWFKENMYSAIDVEGDEYYLKPMNCPFHMMIYKSQTRSYRDLPLRLAELGTVYRFERSGVLHGMTRVRGFTQDDAHIFCTPNQIEEEITKTLKFCLDFLKVFGLTLSAELSVRDPTTPQKYAGSNKDWQMAESVLIKALKAAKLPFKRMEGEAIFYGPKIDLKAYDALDRPWQTSTIQFDFNLPERFNLCFINERGEKQTPYMVHRALYGSLERFFPILVEHFAGALPVWLAPLQVMIIPITKDDNQYGMKVEKKLKEIGLRVELDSRSETMQAKIRDAQLQKVPYMLIVGEKERKAGTVSERGRSGRDYGQIDLDKFISNIKKEIENKSLG</sequence>
<comment type="similarity">
    <text evidence="2 14">Belongs to the class-II aminoacyl-tRNA synthetase family.</text>
</comment>
<evidence type="ECO:0000256" key="4">
    <source>
        <dbReference type="ARBA" id="ARBA00022555"/>
    </source>
</evidence>
<evidence type="ECO:0000256" key="9">
    <source>
        <dbReference type="ARBA" id="ARBA00022840"/>
    </source>
</evidence>
<evidence type="ECO:0000259" key="15">
    <source>
        <dbReference type="PROSITE" id="PS50862"/>
    </source>
</evidence>
<evidence type="ECO:0000256" key="6">
    <source>
        <dbReference type="ARBA" id="ARBA00022723"/>
    </source>
</evidence>
<evidence type="ECO:0000256" key="10">
    <source>
        <dbReference type="ARBA" id="ARBA00022884"/>
    </source>
</evidence>
<evidence type="ECO:0000256" key="5">
    <source>
        <dbReference type="ARBA" id="ARBA00022598"/>
    </source>
</evidence>
<dbReference type="Pfam" id="PF07973">
    <property type="entry name" value="tRNA_SAD"/>
    <property type="match status" value="1"/>
</dbReference>
<dbReference type="InterPro" id="IPR012947">
    <property type="entry name" value="tRNA_SAD"/>
</dbReference>
<dbReference type="InterPro" id="IPR002314">
    <property type="entry name" value="aa-tRNA-synt_IIb"/>
</dbReference>
<dbReference type="InterPro" id="IPR045864">
    <property type="entry name" value="aa-tRNA-synth_II/BPL/LPL"/>
</dbReference>
<dbReference type="SUPFAM" id="SSF55681">
    <property type="entry name" value="Class II aaRS and biotin synthetases"/>
    <property type="match status" value="1"/>
</dbReference>
<keyword evidence="10 14" id="KW-0694">RNA-binding</keyword>
<evidence type="ECO:0000256" key="11">
    <source>
        <dbReference type="ARBA" id="ARBA00022917"/>
    </source>
</evidence>
<keyword evidence="5 14" id="KW-0436">Ligase</keyword>
<keyword evidence="7 14" id="KW-0547">Nucleotide-binding</keyword>
<dbReference type="Proteomes" id="UP000228781">
    <property type="component" value="Unassembled WGS sequence"/>
</dbReference>
<dbReference type="GO" id="GO:0005524">
    <property type="term" value="F:ATP binding"/>
    <property type="evidence" value="ECO:0007669"/>
    <property type="project" value="UniProtKB-UniRule"/>
</dbReference>
<dbReference type="InterPro" id="IPR018163">
    <property type="entry name" value="Thr/Ala-tRNA-synth_IIc_edit"/>
</dbReference>
<comment type="caution">
    <text evidence="16">The sequence shown here is derived from an EMBL/GenBank/DDBJ whole genome shotgun (WGS) entry which is preliminary data.</text>
</comment>
<dbReference type="Pfam" id="PF00587">
    <property type="entry name" value="tRNA-synt_2b"/>
    <property type="match status" value="1"/>
</dbReference>
<dbReference type="InterPro" id="IPR047246">
    <property type="entry name" value="ThrRS_anticodon"/>
</dbReference>
<evidence type="ECO:0000256" key="2">
    <source>
        <dbReference type="ARBA" id="ARBA00008226"/>
    </source>
</evidence>
<keyword evidence="6 14" id="KW-0479">Metal-binding</keyword>
<keyword evidence="8 14" id="KW-0862">Zinc</keyword>
<dbReference type="EC" id="6.1.1.3" evidence="14"/>
<evidence type="ECO:0000256" key="12">
    <source>
        <dbReference type="ARBA" id="ARBA00023146"/>
    </source>
</evidence>
<accession>A0A2M8EI56</accession>
<keyword evidence="3 14" id="KW-0963">Cytoplasm</keyword>